<dbReference type="GO" id="GO:0043130">
    <property type="term" value="F:ubiquitin binding"/>
    <property type="evidence" value="ECO:0007669"/>
    <property type="project" value="InterPro"/>
</dbReference>
<feature type="region of interest" description="Disordered" evidence="2">
    <location>
        <begin position="18"/>
        <end position="46"/>
    </location>
</feature>
<dbReference type="CDD" id="cd14279">
    <property type="entry name" value="CUE"/>
    <property type="match status" value="1"/>
</dbReference>
<dbReference type="EMBL" id="KZ503457">
    <property type="protein sequence ID" value="PKU63953.1"/>
    <property type="molecule type" value="Genomic_DNA"/>
</dbReference>
<sequence>MSAIVCRKRSNYAFDELQHTPPSASKRSRCSTGTASPPSSSASVYSSLSANASPSFTPPNVSDSAGNNDNVLNHLRKLFPHVEQQYLERAFEASGNDLDSAISNLNDICLELAAKRTDDRAGVNVEILSIASGEPATNNIPKDGSEWVDLLVREIMNSSGIEDARARAFRALDVLEKSIVARANVEATKNFHNESMILKEQVKLLFGENAILKKAVTIQHQRQKDFEEKNQELESLKQLLSRYQEQLRKLEVNNYALAMHLKQAQQGSSMPDRFHPDIF</sequence>
<protein>
    <recommendedName>
        <fullName evidence="3">CUE domain-containing protein</fullName>
    </recommendedName>
</protein>
<evidence type="ECO:0000313" key="4">
    <source>
        <dbReference type="EMBL" id="PKU63953.1"/>
    </source>
</evidence>
<dbReference type="InterPro" id="IPR003892">
    <property type="entry name" value="CUE"/>
</dbReference>
<dbReference type="SUPFAM" id="SSF46934">
    <property type="entry name" value="UBA-like"/>
    <property type="match status" value="1"/>
</dbReference>
<evidence type="ECO:0000313" key="5">
    <source>
        <dbReference type="Proteomes" id="UP000233837"/>
    </source>
</evidence>
<dbReference type="AlphaFoldDB" id="A0A2I0VKQ8"/>
<dbReference type="PANTHER" id="PTHR31245:SF1">
    <property type="entry name" value="UBIQUITIN SYSTEM COMPONENT CUE PROTEIN"/>
    <property type="match status" value="1"/>
</dbReference>
<keyword evidence="5" id="KW-1185">Reference proteome</keyword>
<gene>
    <name evidence="4" type="ORF">MA16_Dca021582</name>
</gene>
<dbReference type="PANTHER" id="PTHR31245">
    <property type="entry name" value="UBIQUITIN SYSTEM COMPONENT CUE PROTEIN"/>
    <property type="match status" value="1"/>
</dbReference>
<evidence type="ECO:0000256" key="1">
    <source>
        <dbReference type="SAM" id="Coils"/>
    </source>
</evidence>
<dbReference type="OrthoDB" id="440455at2759"/>
<evidence type="ECO:0000259" key="3">
    <source>
        <dbReference type="PROSITE" id="PS51140"/>
    </source>
</evidence>
<dbReference type="InterPro" id="IPR009060">
    <property type="entry name" value="UBA-like_sf"/>
</dbReference>
<feature type="coiled-coil region" evidence="1">
    <location>
        <begin position="226"/>
        <end position="253"/>
    </location>
</feature>
<reference evidence="4 5" key="2">
    <citation type="journal article" date="2017" name="Nature">
        <title>The Apostasia genome and the evolution of orchids.</title>
        <authorList>
            <person name="Zhang G.Q."/>
            <person name="Liu K.W."/>
            <person name="Li Z."/>
            <person name="Lohaus R."/>
            <person name="Hsiao Y.Y."/>
            <person name="Niu S.C."/>
            <person name="Wang J.Y."/>
            <person name="Lin Y.C."/>
            <person name="Xu Q."/>
            <person name="Chen L.J."/>
            <person name="Yoshida K."/>
            <person name="Fujiwara S."/>
            <person name="Wang Z.W."/>
            <person name="Zhang Y.Q."/>
            <person name="Mitsuda N."/>
            <person name="Wang M."/>
            <person name="Liu G.H."/>
            <person name="Pecoraro L."/>
            <person name="Huang H.X."/>
            <person name="Xiao X.J."/>
            <person name="Lin M."/>
            <person name="Wu X.Y."/>
            <person name="Wu W.L."/>
            <person name="Chen Y.Y."/>
            <person name="Chang S.B."/>
            <person name="Sakamoto S."/>
            <person name="Ohme-Takagi M."/>
            <person name="Yagi M."/>
            <person name="Zeng S.J."/>
            <person name="Shen C.Y."/>
            <person name="Yeh C.M."/>
            <person name="Luo Y.B."/>
            <person name="Tsai W.C."/>
            <person name="Van de Peer Y."/>
            <person name="Liu Z.J."/>
        </authorList>
    </citation>
    <scope>NUCLEOTIDE SEQUENCE [LARGE SCALE GENOMIC DNA]</scope>
    <source>
        <tissue evidence="4">The whole plant</tissue>
    </source>
</reference>
<name>A0A2I0VKQ8_9ASPA</name>
<dbReference type="PROSITE" id="PS51140">
    <property type="entry name" value="CUE"/>
    <property type="match status" value="1"/>
</dbReference>
<dbReference type="Pfam" id="PF02845">
    <property type="entry name" value="CUE"/>
    <property type="match status" value="1"/>
</dbReference>
<feature type="compositionally biased region" description="Polar residues" evidence="2">
    <location>
        <begin position="20"/>
        <end position="34"/>
    </location>
</feature>
<accession>A0A2I0VKQ8</accession>
<reference evidence="4 5" key="1">
    <citation type="journal article" date="2016" name="Sci. Rep.">
        <title>The Dendrobium catenatum Lindl. genome sequence provides insights into polysaccharide synthase, floral development and adaptive evolution.</title>
        <authorList>
            <person name="Zhang G.Q."/>
            <person name="Xu Q."/>
            <person name="Bian C."/>
            <person name="Tsai W.C."/>
            <person name="Yeh C.M."/>
            <person name="Liu K.W."/>
            <person name="Yoshida K."/>
            <person name="Zhang L.S."/>
            <person name="Chang S.B."/>
            <person name="Chen F."/>
            <person name="Shi Y."/>
            <person name="Su Y.Y."/>
            <person name="Zhang Y.Q."/>
            <person name="Chen L.J."/>
            <person name="Yin Y."/>
            <person name="Lin M."/>
            <person name="Huang H."/>
            <person name="Deng H."/>
            <person name="Wang Z.W."/>
            <person name="Zhu S.L."/>
            <person name="Zhao X."/>
            <person name="Deng C."/>
            <person name="Niu S.C."/>
            <person name="Huang J."/>
            <person name="Wang M."/>
            <person name="Liu G.H."/>
            <person name="Yang H.J."/>
            <person name="Xiao X.J."/>
            <person name="Hsiao Y.Y."/>
            <person name="Wu W.L."/>
            <person name="Chen Y.Y."/>
            <person name="Mitsuda N."/>
            <person name="Ohme-Takagi M."/>
            <person name="Luo Y.B."/>
            <person name="Van de Peer Y."/>
            <person name="Liu Z.J."/>
        </authorList>
    </citation>
    <scope>NUCLEOTIDE SEQUENCE [LARGE SCALE GENOMIC DNA]</scope>
    <source>
        <tissue evidence="4">The whole plant</tissue>
    </source>
</reference>
<dbReference type="Proteomes" id="UP000233837">
    <property type="component" value="Unassembled WGS sequence"/>
</dbReference>
<evidence type="ECO:0000256" key="2">
    <source>
        <dbReference type="SAM" id="MobiDB-lite"/>
    </source>
</evidence>
<keyword evidence="1" id="KW-0175">Coiled coil</keyword>
<organism evidence="4 5">
    <name type="scientific">Dendrobium catenatum</name>
    <dbReference type="NCBI Taxonomy" id="906689"/>
    <lineage>
        <taxon>Eukaryota</taxon>
        <taxon>Viridiplantae</taxon>
        <taxon>Streptophyta</taxon>
        <taxon>Embryophyta</taxon>
        <taxon>Tracheophyta</taxon>
        <taxon>Spermatophyta</taxon>
        <taxon>Magnoliopsida</taxon>
        <taxon>Liliopsida</taxon>
        <taxon>Asparagales</taxon>
        <taxon>Orchidaceae</taxon>
        <taxon>Epidendroideae</taxon>
        <taxon>Malaxideae</taxon>
        <taxon>Dendrobiinae</taxon>
        <taxon>Dendrobium</taxon>
    </lineage>
</organism>
<feature type="compositionally biased region" description="Low complexity" evidence="2">
    <location>
        <begin position="35"/>
        <end position="46"/>
    </location>
</feature>
<proteinExistence type="predicted"/>
<feature type="domain" description="CUE" evidence="3">
    <location>
        <begin position="67"/>
        <end position="112"/>
    </location>
</feature>